<evidence type="ECO:0000313" key="2">
    <source>
        <dbReference type="Proteomes" id="UP000184192"/>
    </source>
</evidence>
<dbReference type="eggNOG" id="ENOG5030JYJ">
    <property type="taxonomic scope" value="Bacteria"/>
</dbReference>
<dbReference type="RefSeq" id="WP_025833797.1">
    <property type="nucleotide sequence ID" value="NZ_FQZN01000044.1"/>
</dbReference>
<name>A0A1M6L523_9BACE</name>
<protein>
    <submittedName>
        <fullName evidence="1">Uncharacterized protein</fullName>
    </submittedName>
</protein>
<dbReference type="GeneID" id="92714545"/>
<accession>A0A1M6L523</accession>
<proteinExistence type="predicted"/>
<reference evidence="2" key="1">
    <citation type="submission" date="2016-11" db="EMBL/GenBank/DDBJ databases">
        <authorList>
            <person name="Varghese N."/>
            <person name="Submissions S."/>
        </authorList>
    </citation>
    <scope>NUCLEOTIDE SEQUENCE [LARGE SCALE GENOMIC DNA]</scope>
    <source>
        <strain evidence="2">DSM 26884</strain>
    </source>
</reference>
<organism evidence="1 2">
    <name type="scientific">Bacteroides stercorirosoris</name>
    <dbReference type="NCBI Taxonomy" id="871324"/>
    <lineage>
        <taxon>Bacteria</taxon>
        <taxon>Pseudomonadati</taxon>
        <taxon>Bacteroidota</taxon>
        <taxon>Bacteroidia</taxon>
        <taxon>Bacteroidales</taxon>
        <taxon>Bacteroidaceae</taxon>
        <taxon>Bacteroides</taxon>
    </lineage>
</organism>
<evidence type="ECO:0000313" key="1">
    <source>
        <dbReference type="EMBL" id="SHJ66300.1"/>
    </source>
</evidence>
<dbReference type="EMBL" id="FQZN01000044">
    <property type="protein sequence ID" value="SHJ66300.1"/>
    <property type="molecule type" value="Genomic_DNA"/>
</dbReference>
<keyword evidence="2" id="KW-1185">Reference proteome</keyword>
<dbReference type="Proteomes" id="UP000184192">
    <property type="component" value="Unassembled WGS sequence"/>
</dbReference>
<gene>
    <name evidence="1" type="ORF">SAMN05444350_14424</name>
</gene>
<dbReference type="AlphaFoldDB" id="A0A1M6L523"/>
<sequence length="205" mass="23343">MNKGKKYIKLRGDEVPTPANEKRAREFMDWYAANMDKLKYYAQGAGYPIDGDLFSDTMLRVYDAIALKGVQVNDYTGYFLQSYRGVFINNEKKKASGPYLTVPLLLEKPAELDTPAPDFDSREYEEAVETINAEVLEYVRGTYDEVSISLFEMYVGLAPDISYKKLSTMLGIPFVKVWSSIGNVKKSVVREFGNRKDFLLSVVDF</sequence>